<protein>
    <submittedName>
        <fullName evidence="1">Uncharacterized protein</fullName>
    </submittedName>
</protein>
<dbReference type="AlphaFoldDB" id="A0A9I9CKF3"/>
<dbReference type="EnsemblPlants" id="MELO3C005012.2.1">
    <property type="protein sequence ID" value="MELO3C005012.2.1"/>
    <property type="gene ID" value="MELO3C005012.2"/>
</dbReference>
<name>A0A9I9CKF3_CUCME</name>
<reference evidence="1" key="1">
    <citation type="submission" date="2023-03" db="UniProtKB">
        <authorList>
            <consortium name="EnsemblPlants"/>
        </authorList>
    </citation>
    <scope>IDENTIFICATION</scope>
</reference>
<dbReference type="Gramene" id="MELO3C005012.2.1">
    <property type="protein sequence ID" value="MELO3C005012.2.1"/>
    <property type="gene ID" value="MELO3C005012.2"/>
</dbReference>
<evidence type="ECO:0000313" key="1">
    <source>
        <dbReference type="EnsemblPlants" id="MELO3C005012.2.1"/>
    </source>
</evidence>
<accession>A0A9I9CKF3</accession>
<sequence length="57" mass="6661">MAEGENDDDRLDCSREIATENHLRAVNGEGRLQWRSVGLFERDGDGKFLIGWRERRK</sequence>
<proteinExistence type="predicted"/>
<organism evidence="1">
    <name type="scientific">Cucumis melo</name>
    <name type="common">Muskmelon</name>
    <dbReference type="NCBI Taxonomy" id="3656"/>
    <lineage>
        <taxon>Eukaryota</taxon>
        <taxon>Viridiplantae</taxon>
        <taxon>Streptophyta</taxon>
        <taxon>Embryophyta</taxon>
        <taxon>Tracheophyta</taxon>
        <taxon>Spermatophyta</taxon>
        <taxon>Magnoliopsida</taxon>
        <taxon>eudicotyledons</taxon>
        <taxon>Gunneridae</taxon>
        <taxon>Pentapetalae</taxon>
        <taxon>rosids</taxon>
        <taxon>fabids</taxon>
        <taxon>Cucurbitales</taxon>
        <taxon>Cucurbitaceae</taxon>
        <taxon>Benincaseae</taxon>
        <taxon>Cucumis</taxon>
    </lineage>
</organism>